<accession>A0AAU4K754</accession>
<organism evidence="5 6">
    <name type="scientific">Williamsia herbipolensis</name>
    <dbReference type="NCBI Taxonomy" id="1603258"/>
    <lineage>
        <taxon>Bacteria</taxon>
        <taxon>Bacillati</taxon>
        <taxon>Actinomycetota</taxon>
        <taxon>Actinomycetes</taxon>
        <taxon>Mycobacteriales</taxon>
        <taxon>Nocardiaceae</taxon>
        <taxon>Williamsia</taxon>
    </lineage>
</organism>
<dbReference type="SUPFAM" id="SSF53474">
    <property type="entry name" value="alpha/beta-Hydrolases"/>
    <property type="match status" value="1"/>
</dbReference>
<dbReference type="PANTHER" id="PTHR33630">
    <property type="entry name" value="CUTINASE RV1984C-RELATED-RELATED"/>
    <property type="match status" value="1"/>
</dbReference>
<dbReference type="Gene3D" id="3.40.50.1820">
    <property type="entry name" value="alpha/beta hydrolase"/>
    <property type="match status" value="1"/>
</dbReference>
<dbReference type="RefSeq" id="WP_328858778.1">
    <property type="nucleotide sequence ID" value="NZ_CP108021.1"/>
</dbReference>
<reference evidence="5 6" key="1">
    <citation type="submission" date="2022-10" db="EMBL/GenBank/DDBJ databases">
        <title>The complete genomes of actinobacterial strains from the NBC collection.</title>
        <authorList>
            <person name="Joergensen T.S."/>
            <person name="Alvarez Arevalo M."/>
            <person name="Sterndorff E.B."/>
            <person name="Faurdal D."/>
            <person name="Vuksanovic O."/>
            <person name="Mourched A.-S."/>
            <person name="Charusanti P."/>
            <person name="Shaw S."/>
            <person name="Blin K."/>
            <person name="Weber T."/>
        </authorList>
    </citation>
    <scope>NUCLEOTIDE SEQUENCE [LARGE SCALE GENOMIC DNA]</scope>
    <source>
        <strain evidence="5 6">NBC_00319</strain>
    </source>
</reference>
<sequence length="236" mass="24471">MTDGWEGATLSRLLTATYRDQTAIRAVPVLSVGSGYRAVGTADGIRHRSFGRSVASGVATAVAAYDTARSEGSPGCAPMAVLVGFSQGAAVAHGVAVELAKRSAVAAALLMGDPLQQPGADGVTGTGDGGEGVWQNPVGAFVSGVDDRSADAFYALPGVRRMSVCHARDPVCDFRVGTDITGHPHTTYLADTTKFQTSATTPPLARTELEVLASTLRSDIRWATEKYNRAFGLTAI</sequence>
<evidence type="ECO:0000256" key="4">
    <source>
        <dbReference type="ARBA" id="ARBA00023157"/>
    </source>
</evidence>
<name>A0AAU4K754_9NOCA</name>
<dbReference type="SMART" id="SM01110">
    <property type="entry name" value="Cutinase"/>
    <property type="match status" value="1"/>
</dbReference>
<keyword evidence="2" id="KW-0719">Serine esterase</keyword>
<keyword evidence="3" id="KW-0378">Hydrolase</keyword>
<dbReference type="InterPro" id="IPR029058">
    <property type="entry name" value="AB_hydrolase_fold"/>
</dbReference>
<dbReference type="PANTHER" id="PTHR33630:SF9">
    <property type="entry name" value="CUTINASE 4"/>
    <property type="match status" value="1"/>
</dbReference>
<comment type="similarity">
    <text evidence="1">Belongs to the cutinase family.</text>
</comment>
<keyword evidence="4" id="KW-1015">Disulfide bond</keyword>
<evidence type="ECO:0000313" key="5">
    <source>
        <dbReference type="EMBL" id="WUM21793.1"/>
    </source>
</evidence>
<proteinExistence type="inferred from homology"/>
<evidence type="ECO:0000256" key="2">
    <source>
        <dbReference type="ARBA" id="ARBA00022487"/>
    </source>
</evidence>
<evidence type="ECO:0000256" key="3">
    <source>
        <dbReference type="ARBA" id="ARBA00022801"/>
    </source>
</evidence>
<dbReference type="InterPro" id="IPR000675">
    <property type="entry name" value="Cutinase/axe"/>
</dbReference>
<dbReference type="GO" id="GO:0052689">
    <property type="term" value="F:carboxylic ester hydrolase activity"/>
    <property type="evidence" value="ECO:0007669"/>
    <property type="project" value="UniProtKB-KW"/>
</dbReference>
<dbReference type="AlphaFoldDB" id="A0AAU4K754"/>
<dbReference type="Pfam" id="PF01083">
    <property type="entry name" value="Cutinase"/>
    <property type="match status" value="1"/>
</dbReference>
<evidence type="ECO:0000313" key="6">
    <source>
        <dbReference type="Proteomes" id="UP001432128"/>
    </source>
</evidence>
<dbReference type="Proteomes" id="UP001432128">
    <property type="component" value="Chromosome"/>
</dbReference>
<dbReference type="KEGG" id="whr:OG579_08500"/>
<keyword evidence="6" id="KW-1185">Reference proteome</keyword>
<gene>
    <name evidence="5" type="ORF">OG579_08500</name>
</gene>
<evidence type="ECO:0000256" key="1">
    <source>
        <dbReference type="ARBA" id="ARBA00007534"/>
    </source>
</evidence>
<protein>
    <submittedName>
        <fullName evidence="5">Cutinase family protein</fullName>
    </submittedName>
</protein>
<dbReference type="EMBL" id="CP108021">
    <property type="protein sequence ID" value="WUM21793.1"/>
    <property type="molecule type" value="Genomic_DNA"/>
</dbReference>